<protein>
    <recommendedName>
        <fullName evidence="4">S-adenosyl-L-methionine-dependent methyltransferase</fullName>
    </recommendedName>
</protein>
<dbReference type="SUPFAM" id="SSF53335">
    <property type="entry name" value="S-adenosyl-L-methionine-dependent methyltransferases"/>
    <property type="match status" value="1"/>
</dbReference>
<evidence type="ECO:0000313" key="3">
    <source>
        <dbReference type="Proteomes" id="UP000799429"/>
    </source>
</evidence>
<sequence>MTTVQRSKYTGGPPTLNDRIQGFIGPLILMTICLYHHTLALLTALIHLDIPTLTSVTRFRDQAFTRFWNANGASLAAEMPVPLLPLLSSLSGVVLDIGPGSGEQLHRYSASAPAVAYMYGAEPAVGLHERLRAKAEQAGLGSKYRVLACGAQPESLIPALAKEGVLRDGRGGEGVFDAIVSVRVLCGVPRLQETVAGLYGLLKPGGRLVVCEHVVNPWRVEGGSLAARVLQTVYMLVGWKFWMGGCCLDRDTERAVREVAGKEGGEWESVKLETVNKWSTVPTLVGVAVKKS</sequence>
<dbReference type="OrthoDB" id="540004at2759"/>
<keyword evidence="1" id="KW-1133">Transmembrane helix</keyword>
<evidence type="ECO:0008006" key="4">
    <source>
        <dbReference type="Google" id="ProtNLM"/>
    </source>
</evidence>
<dbReference type="Pfam" id="PF13489">
    <property type="entry name" value="Methyltransf_23"/>
    <property type="match status" value="1"/>
</dbReference>
<keyword evidence="1" id="KW-0812">Transmembrane</keyword>
<organism evidence="2 3">
    <name type="scientific">Patellaria atrata CBS 101060</name>
    <dbReference type="NCBI Taxonomy" id="1346257"/>
    <lineage>
        <taxon>Eukaryota</taxon>
        <taxon>Fungi</taxon>
        <taxon>Dikarya</taxon>
        <taxon>Ascomycota</taxon>
        <taxon>Pezizomycotina</taxon>
        <taxon>Dothideomycetes</taxon>
        <taxon>Dothideomycetes incertae sedis</taxon>
        <taxon>Patellariales</taxon>
        <taxon>Patellariaceae</taxon>
        <taxon>Patellaria</taxon>
    </lineage>
</organism>
<dbReference type="Proteomes" id="UP000799429">
    <property type="component" value="Unassembled WGS sequence"/>
</dbReference>
<dbReference type="PANTHER" id="PTHR45036:SF1">
    <property type="entry name" value="METHYLTRANSFERASE LIKE 7A"/>
    <property type="match status" value="1"/>
</dbReference>
<comment type="caution">
    <text evidence="2">The sequence shown here is derived from an EMBL/GenBank/DDBJ whole genome shotgun (WGS) entry which is preliminary data.</text>
</comment>
<gene>
    <name evidence="2" type="ORF">M501DRAFT_999712</name>
</gene>
<dbReference type="EMBL" id="MU006113">
    <property type="protein sequence ID" value="KAF2834926.1"/>
    <property type="molecule type" value="Genomic_DNA"/>
</dbReference>
<dbReference type="InterPro" id="IPR052356">
    <property type="entry name" value="Thiol_S-MT"/>
</dbReference>
<dbReference type="InterPro" id="IPR029063">
    <property type="entry name" value="SAM-dependent_MTases_sf"/>
</dbReference>
<accession>A0A9P4VJ92</accession>
<proteinExistence type="predicted"/>
<evidence type="ECO:0000256" key="1">
    <source>
        <dbReference type="SAM" id="Phobius"/>
    </source>
</evidence>
<keyword evidence="1" id="KW-0472">Membrane</keyword>
<reference evidence="2" key="1">
    <citation type="journal article" date="2020" name="Stud. Mycol.">
        <title>101 Dothideomycetes genomes: a test case for predicting lifestyles and emergence of pathogens.</title>
        <authorList>
            <person name="Haridas S."/>
            <person name="Albert R."/>
            <person name="Binder M."/>
            <person name="Bloem J."/>
            <person name="Labutti K."/>
            <person name="Salamov A."/>
            <person name="Andreopoulos B."/>
            <person name="Baker S."/>
            <person name="Barry K."/>
            <person name="Bills G."/>
            <person name="Bluhm B."/>
            <person name="Cannon C."/>
            <person name="Castanera R."/>
            <person name="Culley D."/>
            <person name="Daum C."/>
            <person name="Ezra D."/>
            <person name="Gonzalez J."/>
            <person name="Henrissat B."/>
            <person name="Kuo A."/>
            <person name="Liang C."/>
            <person name="Lipzen A."/>
            <person name="Lutzoni F."/>
            <person name="Magnuson J."/>
            <person name="Mondo S."/>
            <person name="Nolan M."/>
            <person name="Ohm R."/>
            <person name="Pangilinan J."/>
            <person name="Park H.-J."/>
            <person name="Ramirez L."/>
            <person name="Alfaro M."/>
            <person name="Sun H."/>
            <person name="Tritt A."/>
            <person name="Yoshinaga Y."/>
            <person name="Zwiers L.-H."/>
            <person name="Turgeon B."/>
            <person name="Goodwin S."/>
            <person name="Spatafora J."/>
            <person name="Crous P."/>
            <person name="Grigoriev I."/>
        </authorList>
    </citation>
    <scope>NUCLEOTIDE SEQUENCE</scope>
    <source>
        <strain evidence="2">CBS 101060</strain>
    </source>
</reference>
<name>A0A9P4VJ92_9PEZI</name>
<dbReference type="Gene3D" id="3.40.50.150">
    <property type="entry name" value="Vaccinia Virus protein VP39"/>
    <property type="match status" value="1"/>
</dbReference>
<keyword evidence="3" id="KW-1185">Reference proteome</keyword>
<evidence type="ECO:0000313" key="2">
    <source>
        <dbReference type="EMBL" id="KAF2834926.1"/>
    </source>
</evidence>
<dbReference type="AlphaFoldDB" id="A0A9P4VJ92"/>
<dbReference type="PANTHER" id="PTHR45036">
    <property type="entry name" value="METHYLTRANSFERASE LIKE 7B"/>
    <property type="match status" value="1"/>
</dbReference>
<feature type="transmembrane region" description="Helical" evidence="1">
    <location>
        <begin position="23"/>
        <end position="48"/>
    </location>
</feature>